<proteinExistence type="predicted"/>
<accession>A0A0B4N0Q2</accession>
<sequence length="332" mass="39753">MDLLSRDNPIKDICALMGVSRSGYYKWKNREPSSRDTKREEVIALVKEVHEQHPTHGYRWTAAYIRINMQVIISDNYAYKCYRYLNIKAETKHQVHYKPRKVKDRYPNLIFTTWETVDRPRQVIVSDMTAFKCWYMYFEVTFYFDVFTKEILSWKAAERRGSRNQYIDGLTDVIELLKGTEEPVVLHTDQGSVYASMAYNDLIKDTNIIRSMSRAGKPTDNPVNEALNGWIKEELYAEFHLERYWHKQDFINTIERYVKYYNTQRPCFAIGYDTPENYRKRYYKGELPKKQTFENRVLSPEPKFVQKRRQLTDSKDTYEDVSTFEKEIPEKS</sequence>
<dbReference type="AlphaFoldDB" id="A0A0B4N0Q2"/>
<dbReference type="PANTHER" id="PTHR46889:SF4">
    <property type="entry name" value="TRANSPOSASE INSO FOR INSERTION SEQUENCE ELEMENT IS911B-RELATED"/>
    <property type="match status" value="1"/>
</dbReference>
<dbReference type="PANTHER" id="PTHR46889">
    <property type="entry name" value="TRANSPOSASE INSF FOR INSERTION SEQUENCE IS3B-RELATED"/>
    <property type="match status" value="1"/>
</dbReference>
<dbReference type="InterPro" id="IPR048020">
    <property type="entry name" value="Transpos_IS3"/>
</dbReference>
<feature type="domain" description="Integrase catalytic" evidence="2">
    <location>
        <begin position="116"/>
        <end position="283"/>
    </location>
</feature>
<name>A0A0B4N0Q2_9BACT</name>
<protein>
    <submittedName>
        <fullName evidence="3">Putative integrase catalytic region protein</fullName>
    </submittedName>
</protein>
<feature type="region of interest" description="Disordered" evidence="1">
    <location>
        <begin position="307"/>
        <end position="332"/>
    </location>
</feature>
<dbReference type="NCBIfam" id="NF033516">
    <property type="entry name" value="transpos_IS3"/>
    <property type="match status" value="1"/>
</dbReference>
<dbReference type="InterPro" id="IPR036397">
    <property type="entry name" value="RNaseH_sf"/>
</dbReference>
<dbReference type="Gene3D" id="3.30.420.10">
    <property type="entry name" value="Ribonuclease H-like superfamily/Ribonuclease H"/>
    <property type="match status" value="1"/>
</dbReference>
<dbReference type="GO" id="GO:0015074">
    <property type="term" value="P:DNA integration"/>
    <property type="evidence" value="ECO:0007669"/>
    <property type="project" value="InterPro"/>
</dbReference>
<dbReference type="EMBL" id="KJ631405">
    <property type="protein sequence ID" value="AIF26285.1"/>
    <property type="molecule type" value="Genomic_DNA"/>
</dbReference>
<dbReference type="InterPro" id="IPR012337">
    <property type="entry name" value="RNaseH-like_sf"/>
</dbReference>
<reference evidence="3" key="1">
    <citation type="submission" date="2014-03" db="EMBL/GenBank/DDBJ databases">
        <title>A sequence of cellulolytic fosmid clone of goat rumen metagenome.</title>
        <authorList>
            <person name="Lee K.-T."/>
            <person name="Kim J.-Y."/>
            <person name="Kim Y.-J."/>
            <person name="Ahn J.-H."/>
            <person name="Park M.-N."/>
            <person name="Kim J.-H."/>
            <person name="Kim T.-H."/>
        </authorList>
    </citation>
    <scope>NUCLEOTIDE SEQUENCE</scope>
</reference>
<evidence type="ECO:0000313" key="3">
    <source>
        <dbReference type="EMBL" id="AIF26285.1"/>
    </source>
</evidence>
<dbReference type="Pfam" id="PF00665">
    <property type="entry name" value="rve"/>
    <property type="match status" value="1"/>
</dbReference>
<dbReference type="InterPro" id="IPR001584">
    <property type="entry name" value="Integrase_cat-core"/>
</dbReference>
<organism evidence="3">
    <name type="scientific">uncultured bacterium Lq_025_E06</name>
    <dbReference type="NCBI Taxonomy" id="1489290"/>
    <lineage>
        <taxon>Bacteria</taxon>
        <taxon>environmental samples</taxon>
    </lineage>
</organism>
<dbReference type="SUPFAM" id="SSF53098">
    <property type="entry name" value="Ribonuclease H-like"/>
    <property type="match status" value="1"/>
</dbReference>
<evidence type="ECO:0000259" key="2">
    <source>
        <dbReference type="PROSITE" id="PS50994"/>
    </source>
</evidence>
<feature type="compositionally biased region" description="Basic and acidic residues" evidence="1">
    <location>
        <begin position="310"/>
        <end position="332"/>
    </location>
</feature>
<evidence type="ECO:0000256" key="1">
    <source>
        <dbReference type="SAM" id="MobiDB-lite"/>
    </source>
</evidence>
<dbReference type="PROSITE" id="PS50994">
    <property type="entry name" value="INTEGRASE"/>
    <property type="match status" value="1"/>
</dbReference>
<dbReference type="InterPro" id="IPR050900">
    <property type="entry name" value="Transposase_IS3/IS150/IS904"/>
</dbReference>
<dbReference type="GO" id="GO:0003676">
    <property type="term" value="F:nucleic acid binding"/>
    <property type="evidence" value="ECO:0007669"/>
    <property type="project" value="InterPro"/>
</dbReference>